<evidence type="ECO:0000313" key="3">
    <source>
        <dbReference type="EMBL" id="MDX8538635.1"/>
    </source>
</evidence>
<dbReference type="EMBL" id="JAVIIP010000006">
    <property type="protein sequence ID" value="MDX8538635.1"/>
    <property type="molecule type" value="Genomic_DNA"/>
</dbReference>
<dbReference type="Gene3D" id="3.40.50.1820">
    <property type="entry name" value="alpha/beta hydrolase"/>
    <property type="match status" value="1"/>
</dbReference>
<dbReference type="SUPFAM" id="SSF53474">
    <property type="entry name" value="alpha/beta-Hydrolases"/>
    <property type="match status" value="1"/>
</dbReference>
<comment type="caution">
    <text evidence="3">The sequence shown here is derived from an EMBL/GenBank/DDBJ whole genome shotgun (WGS) entry which is preliminary data.</text>
</comment>
<dbReference type="GO" id="GO:0016787">
    <property type="term" value="F:hydrolase activity"/>
    <property type="evidence" value="ECO:0007669"/>
    <property type="project" value="UniProtKB-KW"/>
</dbReference>
<dbReference type="Pfam" id="PF20434">
    <property type="entry name" value="BD-FAE"/>
    <property type="match status" value="1"/>
</dbReference>
<dbReference type="Proteomes" id="UP001276564">
    <property type="component" value="Unassembled WGS sequence"/>
</dbReference>
<proteinExistence type="predicted"/>
<dbReference type="RefSeq" id="WP_320320554.1">
    <property type="nucleotide sequence ID" value="NZ_JAVIIP010000006.1"/>
</dbReference>
<feature type="domain" description="BD-FAE-like" evidence="2">
    <location>
        <begin position="52"/>
        <end position="153"/>
    </location>
</feature>
<reference evidence="3 4" key="1">
    <citation type="submission" date="2023-08" db="EMBL/GenBank/DDBJ databases">
        <title>Implementing the SeqCode for naming new Mesorhizobium species isolated from Vachellia karroo root nodules.</title>
        <authorList>
            <person name="Van Lill M."/>
        </authorList>
    </citation>
    <scope>NUCLEOTIDE SEQUENCE [LARGE SCALE GENOMIC DNA]</scope>
    <source>
        <strain evidence="3 4">VK4B</strain>
    </source>
</reference>
<sequence length="277" mass="29875">MSGNAKDPFRIRDHVVEFDDIVAEIVRRSQNTRANVPMVGDVAYGDDATETIDLFFPEGKRDRLPVHMFIHGGYWRMFSKRDYSYVAETVTSAGAIAVIVDYALMPAVRMAKIVDQVSRAKRWVLDHIADHGGDPDLLTVSGHSAGAHLATMLFDGDSRPSGIKAVLLLGGLYDLKPLQMSFLAAEIAITDEEARRFSPINHSFDPSVAVGISVGADETPPFHSQAAIFTSHLETQGLAVSRTTLAAANHMSSVRDLGVAGTEAASLLARLVGSQSA</sequence>
<evidence type="ECO:0000256" key="1">
    <source>
        <dbReference type="ARBA" id="ARBA00022801"/>
    </source>
</evidence>
<protein>
    <submittedName>
        <fullName evidence="3">Alpha/beta hydrolase</fullName>
    </submittedName>
</protein>
<name>A0ABU5AMX7_9HYPH</name>
<dbReference type="PANTHER" id="PTHR48081:SF33">
    <property type="entry name" value="KYNURENINE FORMAMIDASE"/>
    <property type="match status" value="1"/>
</dbReference>
<gene>
    <name evidence="3" type="ORF">RFM23_13525</name>
</gene>
<dbReference type="InterPro" id="IPR029058">
    <property type="entry name" value="AB_hydrolase_fold"/>
</dbReference>
<dbReference type="PANTHER" id="PTHR48081">
    <property type="entry name" value="AB HYDROLASE SUPERFAMILY PROTEIN C4A8.06C"/>
    <property type="match status" value="1"/>
</dbReference>
<dbReference type="InterPro" id="IPR049492">
    <property type="entry name" value="BD-FAE-like_dom"/>
</dbReference>
<keyword evidence="4" id="KW-1185">Reference proteome</keyword>
<accession>A0ABU5AMX7</accession>
<evidence type="ECO:0000313" key="4">
    <source>
        <dbReference type="Proteomes" id="UP001276564"/>
    </source>
</evidence>
<keyword evidence="1 3" id="KW-0378">Hydrolase</keyword>
<organism evidence="3 4">
    <name type="scientific">Mesorhizobium abyssinicae</name>
    <dbReference type="NCBI Taxonomy" id="1209958"/>
    <lineage>
        <taxon>Bacteria</taxon>
        <taxon>Pseudomonadati</taxon>
        <taxon>Pseudomonadota</taxon>
        <taxon>Alphaproteobacteria</taxon>
        <taxon>Hyphomicrobiales</taxon>
        <taxon>Phyllobacteriaceae</taxon>
        <taxon>Mesorhizobium</taxon>
    </lineage>
</organism>
<evidence type="ECO:0000259" key="2">
    <source>
        <dbReference type="Pfam" id="PF20434"/>
    </source>
</evidence>
<dbReference type="InterPro" id="IPR050300">
    <property type="entry name" value="GDXG_lipolytic_enzyme"/>
</dbReference>